<dbReference type="GO" id="GO:0004045">
    <property type="term" value="F:peptidyl-tRNA hydrolase activity"/>
    <property type="evidence" value="ECO:0007669"/>
    <property type="project" value="TreeGrafter"/>
</dbReference>
<dbReference type="SUPFAM" id="SSF110916">
    <property type="entry name" value="Peptidyl-tRNA hydrolase domain-like"/>
    <property type="match status" value="1"/>
</dbReference>
<dbReference type="NCBIfam" id="NF006718">
    <property type="entry name" value="PRK09256.1"/>
    <property type="match status" value="1"/>
</dbReference>
<keyword evidence="3" id="KW-0378">Hydrolase</keyword>
<dbReference type="Proteomes" id="UP000607559">
    <property type="component" value="Unassembled WGS sequence"/>
</dbReference>
<dbReference type="AlphaFoldDB" id="A0A8J2UGJ0"/>
<dbReference type="GO" id="GO:0072344">
    <property type="term" value="P:rescue of stalled ribosome"/>
    <property type="evidence" value="ECO:0007669"/>
    <property type="project" value="TreeGrafter"/>
</dbReference>
<reference evidence="3" key="2">
    <citation type="submission" date="2020-09" db="EMBL/GenBank/DDBJ databases">
        <authorList>
            <person name="Sun Q."/>
            <person name="Zhou Y."/>
        </authorList>
    </citation>
    <scope>NUCLEOTIDE SEQUENCE</scope>
    <source>
        <strain evidence="3">CGMCC 1.15448</strain>
    </source>
</reference>
<reference evidence="3" key="1">
    <citation type="journal article" date="2014" name="Int. J. Syst. Evol. Microbiol.">
        <title>Complete genome sequence of Corynebacterium casei LMG S-19264T (=DSM 44701T), isolated from a smear-ripened cheese.</title>
        <authorList>
            <consortium name="US DOE Joint Genome Institute (JGI-PGF)"/>
            <person name="Walter F."/>
            <person name="Albersmeier A."/>
            <person name="Kalinowski J."/>
            <person name="Ruckert C."/>
        </authorList>
    </citation>
    <scope>NUCLEOTIDE SEQUENCE</scope>
    <source>
        <strain evidence="3">CGMCC 1.15448</strain>
    </source>
</reference>
<evidence type="ECO:0000313" key="3">
    <source>
        <dbReference type="EMBL" id="GGB14197.1"/>
    </source>
</evidence>
<organism evidence="3 4">
    <name type="scientific">Puia dinghuensis</name>
    <dbReference type="NCBI Taxonomy" id="1792502"/>
    <lineage>
        <taxon>Bacteria</taxon>
        <taxon>Pseudomonadati</taxon>
        <taxon>Bacteroidota</taxon>
        <taxon>Chitinophagia</taxon>
        <taxon>Chitinophagales</taxon>
        <taxon>Chitinophagaceae</taxon>
        <taxon>Puia</taxon>
    </lineage>
</organism>
<keyword evidence="4" id="KW-1185">Reference proteome</keyword>
<protein>
    <submittedName>
        <fullName evidence="3">Peptidyl-tRNA hydrolase</fullName>
    </submittedName>
</protein>
<dbReference type="Pfam" id="PF00472">
    <property type="entry name" value="RF-1"/>
    <property type="match status" value="1"/>
</dbReference>
<accession>A0A8J2UGJ0</accession>
<evidence type="ECO:0000313" key="4">
    <source>
        <dbReference type="Proteomes" id="UP000607559"/>
    </source>
</evidence>
<dbReference type="EMBL" id="BMJC01000004">
    <property type="protein sequence ID" value="GGB14197.1"/>
    <property type="molecule type" value="Genomic_DNA"/>
</dbReference>
<comment type="caution">
    <text evidence="3">The sequence shown here is derived from an EMBL/GenBank/DDBJ whole genome shotgun (WGS) entry which is preliminary data.</text>
</comment>
<dbReference type="PANTHER" id="PTHR47814">
    <property type="entry name" value="PEPTIDYL-TRNA HYDROLASE ARFB"/>
    <property type="match status" value="1"/>
</dbReference>
<name>A0A8J2UGJ0_9BACT</name>
<dbReference type="Gene3D" id="3.30.160.20">
    <property type="match status" value="1"/>
</dbReference>
<gene>
    <name evidence="3" type="ORF">GCM10011511_42470</name>
</gene>
<sequence>MTADVTNNVVQFMDHDGLAAAEFKLSLTMIELTKEIIFRTARSGGKGGQNVNKVETMVEGYFSIRDSALLTDDEKGLLETKLASRINADGFLQVRSQVHRTQLGNKAEVIRKMHALIESGLKKQKRRIATKPSAASKERRMGQKKRQSEVKAGRRRVRGDD</sequence>
<feature type="compositionally biased region" description="Basic and acidic residues" evidence="1">
    <location>
        <begin position="136"/>
        <end position="161"/>
    </location>
</feature>
<feature type="domain" description="Prokaryotic-type class I peptide chain release factors" evidence="2">
    <location>
        <begin position="33"/>
        <end position="154"/>
    </location>
</feature>
<evidence type="ECO:0000259" key="2">
    <source>
        <dbReference type="Pfam" id="PF00472"/>
    </source>
</evidence>
<dbReference type="GO" id="GO:0043022">
    <property type="term" value="F:ribosome binding"/>
    <property type="evidence" value="ECO:0007669"/>
    <property type="project" value="TreeGrafter"/>
</dbReference>
<dbReference type="PANTHER" id="PTHR47814:SF1">
    <property type="entry name" value="PEPTIDYL-TRNA HYDROLASE ARFB"/>
    <property type="match status" value="1"/>
</dbReference>
<proteinExistence type="predicted"/>
<evidence type="ECO:0000256" key="1">
    <source>
        <dbReference type="SAM" id="MobiDB-lite"/>
    </source>
</evidence>
<dbReference type="InterPro" id="IPR000352">
    <property type="entry name" value="Pep_chain_release_fac_I"/>
</dbReference>
<feature type="region of interest" description="Disordered" evidence="1">
    <location>
        <begin position="122"/>
        <end position="161"/>
    </location>
</feature>
<dbReference type="GO" id="GO:0003747">
    <property type="term" value="F:translation release factor activity"/>
    <property type="evidence" value="ECO:0007669"/>
    <property type="project" value="InterPro"/>
</dbReference>